<sequence length="392" mass="43491">MGNSSTRHLLDVPLVAQPKHRPLVALPGTRARCESTVLRIDEPKWTGHSVVRDVKTSSELYWMDLVGLSLTLELLTPPGDRVVCVQPATFHSLYRVKLSKDSDDVLFTVHYDEKTITSEFVNVALNRMARVVIECVASWQDDVAICVASWQDDVAIVSLERESGEREPIARFRDKTPSDSASIEIAAGVDERLIVILWHTALIAQPKHRALVAFHGARVRSEPSTLRVEEATWSSDTVVRDSKSSSELYRASRGGFGGPLVLTTPPNDRVLCIEAAILDWLYRVKLSKDSDDVLFSAKYDSSKLEVDLVNVSLNRMARVVVECVSSWQDDVAIVTLESESGKREPIARFRNATGADEATIEVAPGVDELLIVALWHIRREIAIAEQNQDGGD</sequence>
<name>A0AAD5M7U1_PYTIN</name>
<evidence type="ECO:0000313" key="2">
    <source>
        <dbReference type="Proteomes" id="UP001209570"/>
    </source>
</evidence>
<dbReference type="Pfam" id="PF04525">
    <property type="entry name" value="LOR"/>
    <property type="match status" value="1"/>
</dbReference>
<dbReference type="InterPro" id="IPR007612">
    <property type="entry name" value="LOR"/>
</dbReference>
<dbReference type="Proteomes" id="UP001209570">
    <property type="component" value="Unassembled WGS sequence"/>
</dbReference>
<comment type="caution">
    <text evidence="1">The sequence shown here is derived from an EMBL/GenBank/DDBJ whole genome shotgun (WGS) entry which is preliminary data.</text>
</comment>
<dbReference type="AlphaFoldDB" id="A0AAD5M7U1"/>
<keyword evidence="2" id="KW-1185">Reference proteome</keyword>
<dbReference type="Gene3D" id="2.40.160.200">
    <property type="entry name" value="LURP1-related"/>
    <property type="match status" value="1"/>
</dbReference>
<evidence type="ECO:0000313" key="1">
    <source>
        <dbReference type="EMBL" id="KAJ0405101.1"/>
    </source>
</evidence>
<proteinExistence type="predicted"/>
<protein>
    <submittedName>
        <fullName evidence="1">Uncharacterized protein</fullName>
    </submittedName>
</protein>
<reference evidence="1" key="1">
    <citation type="submission" date="2021-12" db="EMBL/GenBank/DDBJ databases">
        <title>Prjna785345.</title>
        <authorList>
            <person name="Rujirawat T."/>
            <person name="Krajaejun T."/>
        </authorList>
    </citation>
    <scope>NUCLEOTIDE SEQUENCE</scope>
    <source>
        <strain evidence="1">Pi057C3</strain>
    </source>
</reference>
<organism evidence="1 2">
    <name type="scientific">Pythium insidiosum</name>
    <name type="common">Pythiosis disease agent</name>
    <dbReference type="NCBI Taxonomy" id="114742"/>
    <lineage>
        <taxon>Eukaryota</taxon>
        <taxon>Sar</taxon>
        <taxon>Stramenopiles</taxon>
        <taxon>Oomycota</taxon>
        <taxon>Peronosporomycetes</taxon>
        <taxon>Pythiales</taxon>
        <taxon>Pythiaceae</taxon>
        <taxon>Pythium</taxon>
    </lineage>
</organism>
<accession>A0AAD5M7U1</accession>
<gene>
    <name evidence="1" type="ORF">P43SY_000512</name>
</gene>
<dbReference type="EMBL" id="JAKCXM010000050">
    <property type="protein sequence ID" value="KAJ0405101.1"/>
    <property type="molecule type" value="Genomic_DNA"/>
</dbReference>
<dbReference type="InterPro" id="IPR038595">
    <property type="entry name" value="LOR_sf"/>
</dbReference>